<evidence type="ECO:0000313" key="1">
    <source>
        <dbReference type="EMBL" id="SFU33942.1"/>
    </source>
</evidence>
<dbReference type="EMBL" id="FPBK01000001">
    <property type="protein sequence ID" value="SFU33942.1"/>
    <property type="molecule type" value="Genomic_DNA"/>
</dbReference>
<name>A0A1I7FCP5_9FLAO</name>
<dbReference type="Proteomes" id="UP000199138">
    <property type="component" value="Unassembled WGS sequence"/>
</dbReference>
<evidence type="ECO:0008006" key="3">
    <source>
        <dbReference type="Google" id="ProtNLM"/>
    </source>
</evidence>
<dbReference type="OrthoDB" id="1443689at2"/>
<sequence>MSSPEAHHPSGNIVTHLEVYKRAISLFKMSRHLATYITDNKDINNMYQSGNTSDSYSLQLVMDSMSLAPDIAEASITYDSKLKRYRIRRMKKTLIRIYRYCDYLEKRYEHSRDYVALLRKEIAHYRKAHNTWENNLLKK</sequence>
<evidence type="ECO:0000313" key="2">
    <source>
        <dbReference type="Proteomes" id="UP000199138"/>
    </source>
</evidence>
<protein>
    <recommendedName>
        <fullName evidence="3">Four helix bundle protein</fullName>
    </recommendedName>
</protein>
<gene>
    <name evidence="1" type="ORF">SAMN05216480_101857</name>
</gene>
<dbReference type="RefSeq" id="WP_093023281.1">
    <property type="nucleotide sequence ID" value="NZ_FPBK01000001.1"/>
</dbReference>
<dbReference type="AlphaFoldDB" id="A0A1I7FCP5"/>
<organism evidence="1 2">
    <name type="scientific">Pustulibacterium marinum</name>
    <dbReference type="NCBI Taxonomy" id="1224947"/>
    <lineage>
        <taxon>Bacteria</taxon>
        <taxon>Pseudomonadati</taxon>
        <taxon>Bacteroidota</taxon>
        <taxon>Flavobacteriia</taxon>
        <taxon>Flavobacteriales</taxon>
        <taxon>Flavobacteriaceae</taxon>
        <taxon>Pustulibacterium</taxon>
    </lineage>
</organism>
<accession>A0A1I7FCP5</accession>
<dbReference type="STRING" id="1224947.SAMN05216480_101857"/>
<reference evidence="1 2" key="1">
    <citation type="submission" date="2016-10" db="EMBL/GenBank/DDBJ databases">
        <authorList>
            <person name="de Groot N.N."/>
        </authorList>
    </citation>
    <scope>NUCLEOTIDE SEQUENCE [LARGE SCALE GENOMIC DNA]</scope>
    <source>
        <strain evidence="1 2">CGMCC 1.12333</strain>
    </source>
</reference>
<proteinExistence type="predicted"/>
<keyword evidence="2" id="KW-1185">Reference proteome</keyword>